<dbReference type="PRINTS" id="PR00398">
    <property type="entry name" value="STRDHORMONER"/>
</dbReference>
<evidence type="ECO:0000313" key="14">
    <source>
        <dbReference type="Proteomes" id="UP000472267"/>
    </source>
</evidence>
<accession>A0A672ISR0</accession>
<gene>
    <name evidence="13" type="primary">LOC115383691</name>
</gene>
<keyword evidence="7" id="KW-0804">Transcription</keyword>
<feature type="compositionally biased region" description="Low complexity" evidence="10">
    <location>
        <begin position="476"/>
        <end position="485"/>
    </location>
</feature>
<dbReference type="Gene3D" id="3.30.50.10">
    <property type="entry name" value="Erythroid Transcription Factor GATA-1, subunit A"/>
    <property type="match status" value="1"/>
</dbReference>
<protein>
    <submittedName>
        <fullName evidence="13">Nuclear receptor subfamily 4 group A member 2</fullName>
    </submittedName>
</protein>
<dbReference type="GO" id="GO:0005667">
    <property type="term" value="C:transcription regulator complex"/>
    <property type="evidence" value="ECO:0007669"/>
    <property type="project" value="TreeGrafter"/>
</dbReference>
<dbReference type="PROSITE" id="PS51030">
    <property type="entry name" value="NUCLEAR_REC_DBD_2"/>
    <property type="match status" value="1"/>
</dbReference>
<dbReference type="SUPFAM" id="SSF57716">
    <property type="entry name" value="Glucocorticoid receptor-like (DNA-binding domain)"/>
    <property type="match status" value="1"/>
</dbReference>
<dbReference type="AlphaFoldDB" id="A0A672ISR0"/>
<dbReference type="GO" id="GO:0005634">
    <property type="term" value="C:nucleus"/>
    <property type="evidence" value="ECO:0007669"/>
    <property type="project" value="UniProtKB-SubCell"/>
</dbReference>
<keyword evidence="2" id="KW-0479">Metal-binding</keyword>
<dbReference type="GO" id="GO:0008270">
    <property type="term" value="F:zinc ion binding"/>
    <property type="evidence" value="ECO:0007669"/>
    <property type="project" value="UniProtKB-KW"/>
</dbReference>
<name>A0A672ISR0_SALFA</name>
<evidence type="ECO:0000256" key="3">
    <source>
        <dbReference type="ARBA" id="ARBA00022771"/>
    </source>
</evidence>
<dbReference type="InterPro" id="IPR035500">
    <property type="entry name" value="NHR-like_dom_sf"/>
</dbReference>
<sequence length="507" mass="54597">MPCVQSACGSAPPCAAAERRADILTPEFVKFSMDLTNSELSAATSGPGFAPPGETVGCGYDVKPPCVFQVPAPAELPCVKMEERHQPEELLPPPGSVYFYRQPSPHPLGLHGPGGPLWEDSGSVLALRHDYLSAAAHRRGALSRFSLLSPKHAQMSARLPQSPTGLALPPQRCGNAEGLCAVCGDSAACQHYGVRTCEGCKGFFKRTVQKNAQYVCVSAQSCPVDKRRRNRCQFCRFQKCLSVGMVREVVRTDSLKGRRGRLPSRPRSGGDPQSDSGSLLSALVQAHVDSNPVPSRLDYSQFTERPRSPAGDGGQHVRVFYELLSRCMEVTRRWAQRVPGFSTLHAHDQDLLFYSAFLELFVLRLCYRYTHTHSHTHARALGEAAHPPLLNCSGGVCRASRSEGAQEGGGAAETFRVRVRAWAPVLVPVPVPAGPAVPAAAEAAHAVHSGPAEDLLPEAGGPGSPTTHHRPALPGHTALLDTHTHTPTHTHAHTHTQINRLKHPSVS</sequence>
<dbReference type="InterPro" id="IPR013088">
    <property type="entry name" value="Znf_NHR/GATA"/>
</dbReference>
<dbReference type="SUPFAM" id="SSF48508">
    <property type="entry name" value="Nuclear receptor ligand-binding domain"/>
    <property type="match status" value="1"/>
</dbReference>
<evidence type="ECO:0000256" key="9">
    <source>
        <dbReference type="ARBA" id="ARBA00023242"/>
    </source>
</evidence>
<dbReference type="SMART" id="SM00399">
    <property type="entry name" value="ZnF_C4"/>
    <property type="match status" value="1"/>
</dbReference>
<feature type="region of interest" description="Disordered" evidence="10">
    <location>
        <begin position="291"/>
        <end position="313"/>
    </location>
</feature>
<dbReference type="PRINTS" id="PR00047">
    <property type="entry name" value="STROIDFINGER"/>
</dbReference>
<comment type="subcellular location">
    <subcellularLocation>
        <location evidence="1">Nucleus</location>
    </subcellularLocation>
</comment>
<keyword evidence="9" id="KW-0539">Nucleus</keyword>
<dbReference type="Ensembl" id="ENSSFAT00005046497.1">
    <property type="protein sequence ID" value="ENSSFAP00005044926.1"/>
    <property type="gene ID" value="ENSSFAG00005022045.1"/>
</dbReference>
<keyword evidence="5" id="KW-0805">Transcription regulation</keyword>
<feature type="region of interest" description="Disordered" evidence="10">
    <location>
        <begin position="254"/>
        <end position="277"/>
    </location>
</feature>
<dbReference type="Proteomes" id="UP000472267">
    <property type="component" value="Unassembled WGS sequence"/>
</dbReference>
<dbReference type="InterPro" id="IPR001628">
    <property type="entry name" value="Znf_hrmn_rcpt"/>
</dbReference>
<dbReference type="PROSITE" id="PS00031">
    <property type="entry name" value="NUCLEAR_REC_DBD_1"/>
    <property type="match status" value="1"/>
</dbReference>
<dbReference type="CDD" id="cd06969">
    <property type="entry name" value="NR_DBD_NGFI-B"/>
    <property type="match status" value="1"/>
</dbReference>
<dbReference type="GO" id="GO:0021953">
    <property type="term" value="P:central nervous system neuron differentiation"/>
    <property type="evidence" value="ECO:0007669"/>
    <property type="project" value="TreeGrafter"/>
</dbReference>
<reference evidence="13" key="1">
    <citation type="submission" date="2025-08" db="UniProtKB">
        <authorList>
            <consortium name="Ensembl"/>
        </authorList>
    </citation>
    <scope>IDENTIFICATION</scope>
</reference>
<feature type="compositionally biased region" description="Low complexity" evidence="10">
    <location>
        <begin position="442"/>
        <end position="452"/>
    </location>
</feature>
<keyword evidence="8" id="KW-0675">Receptor</keyword>
<feature type="region of interest" description="Disordered" evidence="10">
    <location>
        <begin position="442"/>
        <end position="507"/>
    </location>
</feature>
<reference evidence="13" key="2">
    <citation type="submission" date="2025-09" db="UniProtKB">
        <authorList>
            <consortium name="Ensembl"/>
        </authorList>
    </citation>
    <scope>IDENTIFICATION</scope>
</reference>
<dbReference type="PANTHER" id="PTHR24085">
    <property type="entry name" value="NUCLEAR HORMONE RECEPTOR"/>
    <property type="match status" value="1"/>
</dbReference>
<keyword evidence="14" id="KW-1185">Reference proteome</keyword>
<feature type="compositionally biased region" description="Basic residues" evidence="10">
    <location>
        <begin position="486"/>
        <end position="507"/>
    </location>
</feature>
<dbReference type="Pfam" id="PF00104">
    <property type="entry name" value="Hormone_recep"/>
    <property type="match status" value="1"/>
</dbReference>
<dbReference type="GO" id="GO:0071376">
    <property type="term" value="P:cellular response to corticotropin-releasing hormone stimulus"/>
    <property type="evidence" value="ECO:0007669"/>
    <property type="project" value="TreeGrafter"/>
</dbReference>
<dbReference type="PANTHER" id="PTHR24085:SF0">
    <property type="entry name" value="NUCLEAR RECEPTOR SUBFAMILY 4 GROUP A MEMBER 2"/>
    <property type="match status" value="1"/>
</dbReference>
<dbReference type="FunFam" id="3.30.50.10:FF:000009">
    <property type="entry name" value="nuclear receptor subfamily 4 group A member 2"/>
    <property type="match status" value="1"/>
</dbReference>
<evidence type="ECO:0000256" key="5">
    <source>
        <dbReference type="ARBA" id="ARBA00023015"/>
    </source>
</evidence>
<evidence type="ECO:0000313" key="13">
    <source>
        <dbReference type="Ensembl" id="ENSSFAP00005044926.1"/>
    </source>
</evidence>
<dbReference type="InterPro" id="IPR001723">
    <property type="entry name" value="Nuclear_hrmn_rcpt"/>
</dbReference>
<evidence type="ECO:0000259" key="11">
    <source>
        <dbReference type="PROSITE" id="PS51030"/>
    </source>
</evidence>
<dbReference type="PROSITE" id="PS51843">
    <property type="entry name" value="NR_LBD"/>
    <property type="match status" value="1"/>
</dbReference>
<evidence type="ECO:0000256" key="2">
    <source>
        <dbReference type="ARBA" id="ARBA00022723"/>
    </source>
</evidence>
<evidence type="ECO:0000256" key="1">
    <source>
        <dbReference type="ARBA" id="ARBA00004123"/>
    </source>
</evidence>
<dbReference type="GO" id="GO:0000978">
    <property type="term" value="F:RNA polymerase II cis-regulatory region sequence-specific DNA binding"/>
    <property type="evidence" value="ECO:0007669"/>
    <property type="project" value="TreeGrafter"/>
</dbReference>
<proteinExistence type="predicted"/>
<dbReference type="Gene3D" id="1.10.565.10">
    <property type="entry name" value="Retinoid X Receptor"/>
    <property type="match status" value="1"/>
</dbReference>
<feature type="domain" description="Nuclear receptor" evidence="11">
    <location>
        <begin position="177"/>
        <end position="252"/>
    </location>
</feature>
<keyword evidence="6" id="KW-0238">DNA-binding</keyword>
<organism evidence="13 14">
    <name type="scientific">Salarias fasciatus</name>
    <name type="common">Jewelled blenny</name>
    <name type="synonym">Blennius fasciatus</name>
    <dbReference type="NCBI Taxonomy" id="181472"/>
    <lineage>
        <taxon>Eukaryota</taxon>
        <taxon>Metazoa</taxon>
        <taxon>Chordata</taxon>
        <taxon>Craniata</taxon>
        <taxon>Vertebrata</taxon>
        <taxon>Euteleostomi</taxon>
        <taxon>Actinopterygii</taxon>
        <taxon>Neopterygii</taxon>
        <taxon>Teleostei</taxon>
        <taxon>Neoteleostei</taxon>
        <taxon>Acanthomorphata</taxon>
        <taxon>Ovalentaria</taxon>
        <taxon>Blenniimorphae</taxon>
        <taxon>Blenniiformes</taxon>
        <taxon>Blennioidei</taxon>
        <taxon>Blenniidae</taxon>
        <taxon>Salariinae</taxon>
        <taxon>Salarias</taxon>
    </lineage>
</organism>
<dbReference type="GO" id="GO:0000981">
    <property type="term" value="F:DNA-binding transcription factor activity, RNA polymerase II-specific"/>
    <property type="evidence" value="ECO:0007669"/>
    <property type="project" value="TreeGrafter"/>
</dbReference>
<keyword evidence="4" id="KW-0862">Zinc</keyword>
<evidence type="ECO:0000256" key="6">
    <source>
        <dbReference type="ARBA" id="ARBA00023125"/>
    </source>
</evidence>
<dbReference type="Pfam" id="PF00105">
    <property type="entry name" value="zf-C4"/>
    <property type="match status" value="1"/>
</dbReference>
<dbReference type="GO" id="GO:0071542">
    <property type="term" value="P:dopaminergic neuron differentiation"/>
    <property type="evidence" value="ECO:0007669"/>
    <property type="project" value="TreeGrafter"/>
</dbReference>
<dbReference type="GO" id="GO:0035259">
    <property type="term" value="F:nuclear glucocorticoid receptor binding"/>
    <property type="evidence" value="ECO:0007669"/>
    <property type="project" value="TreeGrafter"/>
</dbReference>
<feature type="domain" description="NR LBD" evidence="12">
    <location>
        <begin position="275"/>
        <end position="507"/>
    </location>
</feature>
<evidence type="ECO:0000256" key="4">
    <source>
        <dbReference type="ARBA" id="ARBA00022833"/>
    </source>
</evidence>
<dbReference type="InterPro" id="IPR000536">
    <property type="entry name" value="Nucl_hrmn_rcpt_lig-bd"/>
</dbReference>
<evidence type="ECO:0000256" key="10">
    <source>
        <dbReference type="SAM" id="MobiDB-lite"/>
    </source>
</evidence>
<evidence type="ECO:0000259" key="12">
    <source>
        <dbReference type="PROSITE" id="PS51843"/>
    </source>
</evidence>
<evidence type="ECO:0000256" key="8">
    <source>
        <dbReference type="ARBA" id="ARBA00023170"/>
    </source>
</evidence>
<keyword evidence="3" id="KW-0863">Zinc-finger</keyword>
<evidence type="ECO:0000256" key="7">
    <source>
        <dbReference type="ARBA" id="ARBA00023163"/>
    </source>
</evidence>